<dbReference type="Proteomes" id="UP000031938">
    <property type="component" value="Unassembled WGS sequence"/>
</dbReference>
<sequence length="37" mass="4125">MPTPNPPSPLVGSFFKIVNQLFPIKISSFQEVNCTVF</sequence>
<gene>
    <name evidence="1" type="ORF">KP78_09790</name>
</gene>
<evidence type="ECO:0000313" key="2">
    <source>
        <dbReference type="Proteomes" id="UP000031938"/>
    </source>
</evidence>
<protein>
    <submittedName>
        <fullName evidence="1">Uncharacterized protein</fullName>
    </submittedName>
</protein>
<dbReference type="PATRIC" id="fig|889306.3.peg.985"/>
<proteinExistence type="predicted"/>
<comment type="caution">
    <text evidence="1">The sequence shown here is derived from an EMBL/GenBank/DDBJ whole genome shotgun (WGS) entry which is preliminary data.</text>
</comment>
<name>A0A0C2VYR1_9BACL</name>
<dbReference type="AlphaFoldDB" id="A0A0C2VYR1"/>
<organism evidence="1 2">
    <name type="scientific">Jeotgalibacillus soli</name>
    <dbReference type="NCBI Taxonomy" id="889306"/>
    <lineage>
        <taxon>Bacteria</taxon>
        <taxon>Bacillati</taxon>
        <taxon>Bacillota</taxon>
        <taxon>Bacilli</taxon>
        <taxon>Bacillales</taxon>
        <taxon>Caryophanaceae</taxon>
        <taxon>Jeotgalibacillus</taxon>
    </lineage>
</organism>
<reference evidence="1 2" key="1">
    <citation type="submission" date="2015-01" db="EMBL/GenBank/DDBJ databases">
        <title>Genome sequencing of Jeotgalibacillus soli.</title>
        <authorList>
            <person name="Goh K.M."/>
            <person name="Chan K.-G."/>
            <person name="Yaakop A.S."/>
            <person name="Ee R."/>
            <person name="Gan H.M."/>
            <person name="Chan C.S."/>
        </authorList>
    </citation>
    <scope>NUCLEOTIDE SEQUENCE [LARGE SCALE GENOMIC DNA]</scope>
    <source>
        <strain evidence="1 2">P9</strain>
    </source>
</reference>
<accession>A0A0C2VYR1</accession>
<dbReference type="EMBL" id="JXRP01000009">
    <property type="protein sequence ID" value="KIL49511.1"/>
    <property type="molecule type" value="Genomic_DNA"/>
</dbReference>
<evidence type="ECO:0000313" key="1">
    <source>
        <dbReference type="EMBL" id="KIL49511.1"/>
    </source>
</evidence>
<keyword evidence="2" id="KW-1185">Reference proteome</keyword>